<keyword evidence="1" id="KW-0472">Membrane</keyword>
<evidence type="ECO:0000313" key="3">
    <source>
        <dbReference type="Proteomes" id="UP000231586"/>
    </source>
</evidence>
<organism evidence="2 3">
    <name type="scientific">Luteimicrobium subarcticum</name>
    <dbReference type="NCBI Taxonomy" id="620910"/>
    <lineage>
        <taxon>Bacteria</taxon>
        <taxon>Bacillati</taxon>
        <taxon>Actinomycetota</taxon>
        <taxon>Actinomycetes</taxon>
        <taxon>Micrococcales</taxon>
        <taxon>Luteimicrobium</taxon>
    </lineage>
</organism>
<dbReference type="EMBL" id="PGTZ01000011">
    <property type="protein sequence ID" value="PJI85614.1"/>
    <property type="molecule type" value="Genomic_DNA"/>
</dbReference>
<dbReference type="OrthoDB" id="3388334at2"/>
<keyword evidence="3" id="KW-1185">Reference proteome</keyword>
<feature type="transmembrane region" description="Helical" evidence="1">
    <location>
        <begin position="93"/>
        <end position="113"/>
    </location>
</feature>
<evidence type="ECO:0000256" key="1">
    <source>
        <dbReference type="SAM" id="Phobius"/>
    </source>
</evidence>
<keyword evidence="1" id="KW-1133">Transmembrane helix</keyword>
<comment type="caution">
    <text evidence="2">The sequence shown here is derived from an EMBL/GenBank/DDBJ whole genome shotgun (WGS) entry which is preliminary data.</text>
</comment>
<gene>
    <name evidence="2" type="ORF">CLV34_2797</name>
</gene>
<protein>
    <submittedName>
        <fullName evidence="2">Uncharacterized protein</fullName>
    </submittedName>
</protein>
<name>A0A2M8W3V9_9MICO</name>
<reference evidence="2 3" key="1">
    <citation type="submission" date="2017-11" db="EMBL/GenBank/DDBJ databases">
        <title>Genomic Encyclopedia of Archaeal and Bacterial Type Strains, Phase II (KMG-II): From Individual Species to Whole Genera.</title>
        <authorList>
            <person name="Goeker M."/>
        </authorList>
    </citation>
    <scope>NUCLEOTIDE SEQUENCE [LARGE SCALE GENOMIC DNA]</scope>
    <source>
        <strain evidence="2 3">DSM 22413</strain>
    </source>
</reference>
<keyword evidence="1" id="KW-0812">Transmembrane</keyword>
<evidence type="ECO:0000313" key="2">
    <source>
        <dbReference type="EMBL" id="PJI85614.1"/>
    </source>
</evidence>
<feature type="transmembrane region" description="Helical" evidence="1">
    <location>
        <begin position="6"/>
        <end position="28"/>
    </location>
</feature>
<dbReference type="Proteomes" id="UP000231586">
    <property type="component" value="Unassembled WGS sequence"/>
</dbReference>
<dbReference type="RefSeq" id="WP_100350902.1">
    <property type="nucleotide sequence ID" value="NZ_PGTZ01000011.1"/>
</dbReference>
<dbReference type="AlphaFoldDB" id="A0A2M8W3V9"/>
<accession>A0A2M8W3V9</accession>
<proteinExistence type="predicted"/>
<feature type="transmembrane region" description="Helical" evidence="1">
    <location>
        <begin position="133"/>
        <end position="154"/>
    </location>
</feature>
<sequence length="158" mass="15564">MSAGEVLATAGVAVGSLVLSVLGGLWLVPAILRAAARTGGAEADAAHAASAAPPLDHEVDAPAADAGTPDSPTSPAAVLALRGGTWIGVLERLAVTGCVLAGFAAGVAVIVAIKGLGRYPELRDNPGVSERFVVGTLASLVWAGFVGWLGLWALGHVG</sequence>